<dbReference type="CDD" id="cd22160">
    <property type="entry name" value="F-box_AtFBL13-like"/>
    <property type="match status" value="1"/>
</dbReference>
<proteinExistence type="predicted"/>
<dbReference type="PROSITE" id="PS50181">
    <property type="entry name" value="FBOX"/>
    <property type="match status" value="1"/>
</dbReference>
<dbReference type="PANTHER" id="PTHR31900">
    <property type="entry name" value="F-BOX/RNI SUPERFAMILY PROTEIN-RELATED"/>
    <property type="match status" value="1"/>
</dbReference>
<dbReference type="InterPro" id="IPR050232">
    <property type="entry name" value="FBL13/AtMIF1-like"/>
</dbReference>
<dbReference type="GeneID" id="104762944"/>
<dbReference type="Pfam" id="PF08387">
    <property type="entry name" value="FBD"/>
    <property type="match status" value="1"/>
</dbReference>
<dbReference type="Proteomes" id="UP000694864">
    <property type="component" value="Chromosome 3"/>
</dbReference>
<dbReference type="SUPFAM" id="SSF52047">
    <property type="entry name" value="RNI-like"/>
    <property type="match status" value="1"/>
</dbReference>
<accession>A0ABM1RFL9</accession>
<evidence type="ECO:0000313" key="3">
    <source>
        <dbReference type="RefSeq" id="XP_019097807.1"/>
    </source>
</evidence>
<feature type="domain" description="F-box" evidence="1">
    <location>
        <begin position="12"/>
        <end position="60"/>
    </location>
</feature>
<dbReference type="Gene3D" id="3.80.10.10">
    <property type="entry name" value="Ribonuclease Inhibitor"/>
    <property type="match status" value="1"/>
</dbReference>
<dbReference type="Pfam" id="PF00646">
    <property type="entry name" value="F-box"/>
    <property type="match status" value="1"/>
</dbReference>
<keyword evidence="2" id="KW-1185">Reference proteome</keyword>
<dbReference type="SMART" id="SM00579">
    <property type="entry name" value="FBD"/>
    <property type="match status" value="1"/>
</dbReference>
<dbReference type="SMART" id="SM00256">
    <property type="entry name" value="FBOX"/>
    <property type="match status" value="1"/>
</dbReference>
<gene>
    <name evidence="3" type="primary">LOC104762944</name>
</gene>
<organism evidence="2 3">
    <name type="scientific">Camelina sativa</name>
    <name type="common">False flax</name>
    <name type="synonym">Myagrum sativum</name>
    <dbReference type="NCBI Taxonomy" id="90675"/>
    <lineage>
        <taxon>Eukaryota</taxon>
        <taxon>Viridiplantae</taxon>
        <taxon>Streptophyta</taxon>
        <taxon>Embryophyta</taxon>
        <taxon>Tracheophyta</taxon>
        <taxon>Spermatophyta</taxon>
        <taxon>Magnoliopsida</taxon>
        <taxon>eudicotyledons</taxon>
        <taxon>Gunneridae</taxon>
        <taxon>Pentapetalae</taxon>
        <taxon>rosids</taxon>
        <taxon>malvids</taxon>
        <taxon>Brassicales</taxon>
        <taxon>Brassicaceae</taxon>
        <taxon>Camelineae</taxon>
        <taxon>Camelina</taxon>
    </lineage>
</organism>
<protein>
    <submittedName>
        <fullName evidence="3">FBD-associated F-box protein At1g05080</fullName>
    </submittedName>
</protein>
<dbReference type="InterPro" id="IPR036047">
    <property type="entry name" value="F-box-like_dom_sf"/>
</dbReference>
<dbReference type="InterPro" id="IPR001810">
    <property type="entry name" value="F-box_dom"/>
</dbReference>
<evidence type="ECO:0000313" key="2">
    <source>
        <dbReference type="Proteomes" id="UP000694864"/>
    </source>
</evidence>
<evidence type="ECO:0000259" key="1">
    <source>
        <dbReference type="PROSITE" id="PS50181"/>
    </source>
</evidence>
<dbReference type="RefSeq" id="XP_019097807.1">
    <property type="nucleotide sequence ID" value="XM_019242262.1"/>
</dbReference>
<dbReference type="Pfam" id="PF24758">
    <property type="entry name" value="LRR_At5g56370"/>
    <property type="match status" value="1"/>
</dbReference>
<dbReference type="InterPro" id="IPR032675">
    <property type="entry name" value="LRR_dom_sf"/>
</dbReference>
<name>A0ABM1RFL9_CAMSA</name>
<dbReference type="InterPro" id="IPR006566">
    <property type="entry name" value="FBD"/>
</dbReference>
<dbReference type="InterPro" id="IPR055411">
    <property type="entry name" value="LRR_FXL15/At3g58940/PEG3-like"/>
</dbReference>
<dbReference type="PANTHER" id="PTHR31900:SF34">
    <property type="entry name" value="EMB|CAB62440.1-RELATED"/>
    <property type="match status" value="1"/>
</dbReference>
<reference evidence="3" key="2">
    <citation type="submission" date="2025-08" db="UniProtKB">
        <authorList>
            <consortium name="RefSeq"/>
        </authorList>
    </citation>
    <scope>IDENTIFICATION</scope>
    <source>
        <tissue evidence="3">Leaf</tissue>
    </source>
</reference>
<sequence>MAEAKVEETVCEDRISVLPDDLLVMILDLLPTKDAVATMFLSKRWLSTWTMVTTLEYKDIDCESKKSVWWFLNKSLQLHKAPLIYSLHMELGPQCPTTDDVDIGKWVAKAVDCLVINLYIKLLWSAGPTSLHKSLYSCEYLADLTLSDQILVNVPSSSAYLPSLTDLELNRVVYKDEDSLVSLLSSCPVLEVLSVTRREDDNVKKFTVKVPTLWDLWYANYSSGSSSNDVVDHTDRSLVVDAPAMTSCRITDYSGDSHSIEDMPCLRDANIFVKSCYQDEKFLTSFSSVSSLYLYLSDAMVKCCTTINFSRLIKLSIFPFGRDWLTPLLLLLENAPKLKELLVDDVRIITILLYIYRPKHIPFAWNQPSPVPGCLSSQLEIFEWRAYGDRLEEEEFLTYILANSMRLKTATISLRLDLEDQELIIEELQDLPRVSPTSHLLFK</sequence>
<dbReference type="SUPFAM" id="SSF81383">
    <property type="entry name" value="F-box domain"/>
    <property type="match status" value="1"/>
</dbReference>
<dbReference type="InterPro" id="IPR053781">
    <property type="entry name" value="F-box_AtFBL13-like"/>
</dbReference>
<reference evidence="2" key="1">
    <citation type="journal article" date="2014" name="Nat. Commun.">
        <title>The emerging biofuel crop Camelina sativa retains a highly undifferentiated hexaploid genome structure.</title>
        <authorList>
            <person name="Kagale S."/>
            <person name="Koh C."/>
            <person name="Nixon J."/>
            <person name="Bollina V."/>
            <person name="Clarke W.E."/>
            <person name="Tuteja R."/>
            <person name="Spillane C."/>
            <person name="Robinson S.J."/>
            <person name="Links M.G."/>
            <person name="Clarke C."/>
            <person name="Higgins E.E."/>
            <person name="Huebert T."/>
            <person name="Sharpe A.G."/>
            <person name="Parkin I.A."/>
        </authorList>
    </citation>
    <scope>NUCLEOTIDE SEQUENCE [LARGE SCALE GENOMIC DNA]</scope>
    <source>
        <strain evidence="2">cv. DH55</strain>
    </source>
</reference>